<comment type="caution">
    <text evidence="2">The sequence shown here is derived from an EMBL/GenBank/DDBJ whole genome shotgun (WGS) entry which is preliminary data.</text>
</comment>
<feature type="domain" description="DUF732" evidence="1">
    <location>
        <begin position="35"/>
        <end position="105"/>
    </location>
</feature>
<dbReference type="AlphaFoldDB" id="A0A3E2MPL5"/>
<reference evidence="2 3" key="1">
    <citation type="journal article" date="2018" name="Sci. Rep.">
        <title>Extensive genomic diversity among Mycobacterium marinum strains revealed by whole genome sequencing.</title>
        <authorList>
            <person name="Das S."/>
            <person name="Pettersson B.M."/>
            <person name="Behra P.R."/>
            <person name="Mallick A."/>
            <person name="Cheramie M."/>
            <person name="Ramesh M."/>
            <person name="Shirreff L."/>
            <person name="DuCote T."/>
            <person name="Dasgupta S."/>
            <person name="Ennis D.G."/>
            <person name="Kirsebom L.A."/>
        </authorList>
    </citation>
    <scope>NUCLEOTIDE SEQUENCE [LARGE SCALE GENOMIC DNA]</scope>
    <source>
        <strain evidence="2 3">Davis1</strain>
    </source>
</reference>
<dbReference type="InterPro" id="IPR007969">
    <property type="entry name" value="DUF732"/>
</dbReference>
<dbReference type="EMBL" id="PEDF01000188">
    <property type="protein sequence ID" value="RFZ33935.1"/>
    <property type="molecule type" value="Genomic_DNA"/>
</dbReference>
<evidence type="ECO:0000259" key="1">
    <source>
        <dbReference type="Pfam" id="PF05305"/>
    </source>
</evidence>
<sequence>MAPVWDHQGDMKLLVGVTGLAVMVGLAAPAHADANDDAFLVALGKAGITYPDAARAIAAAKWICQQVNNGTQTVDVVKQVQSSNSGLQEDGAAKFTAIAANAYCPAILSGHGANPPG</sequence>
<name>A0A3E2MPL5_MYCMR</name>
<dbReference type="Proteomes" id="UP000257451">
    <property type="component" value="Unassembled WGS sequence"/>
</dbReference>
<dbReference type="Pfam" id="PF05305">
    <property type="entry name" value="DUF732"/>
    <property type="match status" value="1"/>
</dbReference>
<gene>
    <name evidence="2" type="ORF">DAVIS_04889</name>
</gene>
<organism evidence="2 3">
    <name type="scientific">Mycobacterium marinum</name>
    <dbReference type="NCBI Taxonomy" id="1781"/>
    <lineage>
        <taxon>Bacteria</taxon>
        <taxon>Bacillati</taxon>
        <taxon>Actinomycetota</taxon>
        <taxon>Actinomycetes</taxon>
        <taxon>Mycobacteriales</taxon>
        <taxon>Mycobacteriaceae</taxon>
        <taxon>Mycobacterium</taxon>
        <taxon>Mycobacterium ulcerans group</taxon>
    </lineage>
</organism>
<evidence type="ECO:0000313" key="2">
    <source>
        <dbReference type="EMBL" id="RFZ33935.1"/>
    </source>
</evidence>
<proteinExistence type="predicted"/>
<evidence type="ECO:0000313" key="3">
    <source>
        <dbReference type="Proteomes" id="UP000257451"/>
    </source>
</evidence>
<protein>
    <recommendedName>
        <fullName evidence="1">DUF732 domain-containing protein</fullName>
    </recommendedName>
</protein>
<accession>A0A3E2MPL5</accession>